<evidence type="ECO:0000313" key="1">
    <source>
        <dbReference type="EMBL" id="MPN02150.1"/>
    </source>
</evidence>
<sequence length="37" mass="4194">MKVIESRGWWKLGMEVYCEESFGGDYGKISIIVGDLP</sequence>
<dbReference type="AlphaFoldDB" id="A0A645ELE3"/>
<comment type="caution">
    <text evidence="1">The sequence shown here is derived from an EMBL/GenBank/DDBJ whole genome shotgun (WGS) entry which is preliminary data.</text>
</comment>
<dbReference type="EMBL" id="VSSQ01048110">
    <property type="protein sequence ID" value="MPN02150.1"/>
    <property type="molecule type" value="Genomic_DNA"/>
</dbReference>
<gene>
    <name evidence="1" type="ORF">SDC9_149363</name>
</gene>
<organism evidence="1">
    <name type="scientific">bioreactor metagenome</name>
    <dbReference type="NCBI Taxonomy" id="1076179"/>
    <lineage>
        <taxon>unclassified sequences</taxon>
        <taxon>metagenomes</taxon>
        <taxon>ecological metagenomes</taxon>
    </lineage>
</organism>
<name>A0A645ELE3_9ZZZZ</name>
<proteinExistence type="predicted"/>
<protein>
    <submittedName>
        <fullName evidence="1">Uncharacterized protein</fullName>
    </submittedName>
</protein>
<reference evidence="1" key="1">
    <citation type="submission" date="2019-08" db="EMBL/GenBank/DDBJ databases">
        <authorList>
            <person name="Kucharzyk K."/>
            <person name="Murdoch R.W."/>
            <person name="Higgins S."/>
            <person name="Loffler F."/>
        </authorList>
    </citation>
    <scope>NUCLEOTIDE SEQUENCE</scope>
</reference>
<accession>A0A645ELE3</accession>